<dbReference type="Gene3D" id="3.30.70.790">
    <property type="entry name" value="UreE, C-terminal domain"/>
    <property type="match status" value="1"/>
</dbReference>
<gene>
    <name evidence="2" type="ORF">GBK04_04035</name>
</gene>
<proteinExistence type="predicted"/>
<evidence type="ECO:0000259" key="1">
    <source>
        <dbReference type="Pfam" id="PF09413"/>
    </source>
</evidence>
<dbReference type="Proteomes" id="UP000479293">
    <property type="component" value="Unassembled WGS sequence"/>
</dbReference>
<protein>
    <recommendedName>
        <fullName evidence="1">DUF2007 domain-containing protein</fullName>
    </recommendedName>
</protein>
<feature type="domain" description="DUF2007" evidence="1">
    <location>
        <begin position="4"/>
        <end position="65"/>
    </location>
</feature>
<evidence type="ECO:0000313" key="3">
    <source>
        <dbReference type="Proteomes" id="UP000479293"/>
    </source>
</evidence>
<dbReference type="InterPro" id="IPR018551">
    <property type="entry name" value="DUF2007"/>
</dbReference>
<organism evidence="2 3">
    <name type="scientific">Salmonirosea aquatica</name>
    <dbReference type="NCBI Taxonomy" id="2654236"/>
    <lineage>
        <taxon>Bacteria</taxon>
        <taxon>Pseudomonadati</taxon>
        <taxon>Bacteroidota</taxon>
        <taxon>Cytophagia</taxon>
        <taxon>Cytophagales</taxon>
        <taxon>Spirosomataceae</taxon>
        <taxon>Salmonirosea</taxon>
    </lineage>
</organism>
<dbReference type="Pfam" id="PF09413">
    <property type="entry name" value="DUF2007"/>
    <property type="match status" value="1"/>
</dbReference>
<dbReference type="RefSeq" id="WP_152757058.1">
    <property type="nucleotide sequence ID" value="NZ_WHLY01000002.1"/>
</dbReference>
<keyword evidence="3" id="KW-1185">Reference proteome</keyword>
<evidence type="ECO:0000313" key="2">
    <source>
        <dbReference type="EMBL" id="MPR32537.1"/>
    </source>
</evidence>
<dbReference type="InterPro" id="IPR011322">
    <property type="entry name" value="N-reg_PII-like_a/b"/>
</dbReference>
<dbReference type="SUPFAM" id="SSF54913">
    <property type="entry name" value="GlnB-like"/>
    <property type="match status" value="1"/>
</dbReference>
<accession>A0A7C9BFN3</accession>
<dbReference type="AlphaFoldDB" id="A0A7C9BFN3"/>
<name>A0A7C9BFN3_9BACT</name>
<sequence length="70" mass="7735">MENWESVMNTKNSAQAEIARGLLEQNGIDAVIMDRKDSSYSNIFGYAEVLVPVEYVEAAKALLANEVTPE</sequence>
<dbReference type="EMBL" id="WHLY01000002">
    <property type="protein sequence ID" value="MPR32537.1"/>
    <property type="molecule type" value="Genomic_DNA"/>
</dbReference>
<comment type="caution">
    <text evidence="2">The sequence shown here is derived from an EMBL/GenBank/DDBJ whole genome shotgun (WGS) entry which is preliminary data.</text>
</comment>
<reference evidence="2 3" key="1">
    <citation type="submission" date="2019-10" db="EMBL/GenBank/DDBJ databases">
        <title>Draft Genome Sequence of Cytophagaceae sp. SJW1-29.</title>
        <authorList>
            <person name="Choi A."/>
        </authorList>
    </citation>
    <scope>NUCLEOTIDE SEQUENCE [LARGE SCALE GENOMIC DNA]</scope>
    <source>
        <strain evidence="2 3">SJW1-29</strain>
    </source>
</reference>